<accession>A0A919KWZ3</accession>
<comment type="caution">
    <text evidence="2">The sequence shown here is derived from an EMBL/GenBank/DDBJ whole genome shotgun (WGS) entry which is preliminary data.</text>
</comment>
<gene>
    <name evidence="2" type="ORF">GCM10018793_19170</name>
</gene>
<dbReference type="AlphaFoldDB" id="A0A919KWZ3"/>
<evidence type="ECO:0000256" key="1">
    <source>
        <dbReference type="SAM" id="SignalP"/>
    </source>
</evidence>
<reference evidence="2" key="1">
    <citation type="journal article" date="2014" name="Int. J. Syst. Evol. Microbiol.">
        <title>Complete genome sequence of Corynebacterium casei LMG S-19264T (=DSM 44701T), isolated from a smear-ripened cheese.</title>
        <authorList>
            <consortium name="US DOE Joint Genome Institute (JGI-PGF)"/>
            <person name="Walter F."/>
            <person name="Albersmeier A."/>
            <person name="Kalinowski J."/>
            <person name="Ruckert C."/>
        </authorList>
    </citation>
    <scope>NUCLEOTIDE SEQUENCE</scope>
    <source>
        <strain evidence="2">JCM 5069</strain>
    </source>
</reference>
<protein>
    <submittedName>
        <fullName evidence="2">Uncharacterized protein</fullName>
    </submittedName>
</protein>
<keyword evidence="1" id="KW-0732">Signal</keyword>
<evidence type="ECO:0000313" key="3">
    <source>
        <dbReference type="Proteomes" id="UP000603708"/>
    </source>
</evidence>
<evidence type="ECO:0000313" key="2">
    <source>
        <dbReference type="EMBL" id="GHH75553.1"/>
    </source>
</evidence>
<organism evidence="2 3">
    <name type="scientific">Streptomyces sulfonofaciens</name>
    <dbReference type="NCBI Taxonomy" id="68272"/>
    <lineage>
        <taxon>Bacteria</taxon>
        <taxon>Bacillati</taxon>
        <taxon>Actinomycetota</taxon>
        <taxon>Actinomycetes</taxon>
        <taxon>Kitasatosporales</taxon>
        <taxon>Streptomycetaceae</taxon>
        <taxon>Streptomyces</taxon>
    </lineage>
</organism>
<feature type="signal peptide" evidence="1">
    <location>
        <begin position="1"/>
        <end position="26"/>
    </location>
</feature>
<proteinExistence type="predicted"/>
<dbReference type="EMBL" id="BNCD01000004">
    <property type="protein sequence ID" value="GHH75553.1"/>
    <property type="molecule type" value="Genomic_DNA"/>
</dbReference>
<dbReference type="Proteomes" id="UP000603708">
    <property type="component" value="Unassembled WGS sequence"/>
</dbReference>
<feature type="chain" id="PRO_5037103561" evidence="1">
    <location>
        <begin position="27"/>
        <end position="110"/>
    </location>
</feature>
<name>A0A919KWZ3_9ACTN</name>
<keyword evidence="3" id="KW-1185">Reference proteome</keyword>
<dbReference type="RefSeq" id="WP_189930498.1">
    <property type="nucleotide sequence ID" value="NZ_BNCD01000004.1"/>
</dbReference>
<reference evidence="2" key="2">
    <citation type="submission" date="2020-09" db="EMBL/GenBank/DDBJ databases">
        <authorList>
            <person name="Sun Q."/>
            <person name="Ohkuma M."/>
        </authorList>
    </citation>
    <scope>NUCLEOTIDE SEQUENCE</scope>
    <source>
        <strain evidence="2">JCM 5069</strain>
    </source>
</reference>
<sequence length="110" mass="11025">MRLRSTLTAAVGSLALVLALPAAAHAASGSFSYVYGSGAGEYLSALVDPPSRQCLAIPVPGPSAARSPRNTTDATATVYTGAGCTGASYVLRAYDGQGSPLVGVRSVMFS</sequence>